<protein>
    <recommendedName>
        <fullName evidence="1">CHK kinase-like domain-containing protein</fullName>
    </recommendedName>
</protein>
<gene>
    <name evidence="2" type="primary">Dvir\GJ20323</name>
    <name evidence="2" type="ORF">Dvir_GJ20323</name>
</gene>
<dbReference type="eggNOG" id="ENOG502SGV2">
    <property type="taxonomic scope" value="Eukaryota"/>
</dbReference>
<evidence type="ECO:0000313" key="3">
    <source>
        <dbReference type="Proteomes" id="UP000008792"/>
    </source>
</evidence>
<dbReference type="InParanoid" id="B4LIP7"/>
<dbReference type="GO" id="GO:0016740">
    <property type="term" value="F:transferase activity"/>
    <property type="evidence" value="ECO:0007669"/>
    <property type="project" value="UniProtKB-KW"/>
</dbReference>
<dbReference type="InterPro" id="IPR004119">
    <property type="entry name" value="EcKL"/>
</dbReference>
<reference evidence="2 3" key="1">
    <citation type="journal article" date="2007" name="Nature">
        <title>Evolution of genes and genomes on the Drosophila phylogeny.</title>
        <authorList>
            <consortium name="Drosophila 12 Genomes Consortium"/>
            <person name="Clark A.G."/>
            <person name="Eisen M.B."/>
            <person name="Smith D.R."/>
            <person name="Bergman C.M."/>
            <person name="Oliver B."/>
            <person name="Markow T.A."/>
            <person name="Kaufman T.C."/>
            <person name="Kellis M."/>
            <person name="Gelbart W."/>
            <person name="Iyer V.N."/>
            <person name="Pollard D.A."/>
            <person name="Sackton T.B."/>
            <person name="Larracuente A.M."/>
            <person name="Singh N.D."/>
            <person name="Abad J.P."/>
            <person name="Abt D.N."/>
            <person name="Adryan B."/>
            <person name="Aguade M."/>
            <person name="Akashi H."/>
            <person name="Anderson W.W."/>
            <person name="Aquadro C.F."/>
            <person name="Ardell D.H."/>
            <person name="Arguello R."/>
            <person name="Artieri C.G."/>
            <person name="Barbash D.A."/>
            <person name="Barker D."/>
            <person name="Barsanti P."/>
            <person name="Batterham P."/>
            <person name="Batzoglou S."/>
            <person name="Begun D."/>
            <person name="Bhutkar A."/>
            <person name="Blanco E."/>
            <person name="Bosak S.A."/>
            <person name="Bradley R.K."/>
            <person name="Brand A.D."/>
            <person name="Brent M.R."/>
            <person name="Brooks A.N."/>
            <person name="Brown R.H."/>
            <person name="Butlin R.K."/>
            <person name="Caggese C."/>
            <person name="Calvi B.R."/>
            <person name="Bernardo de Carvalho A."/>
            <person name="Caspi A."/>
            <person name="Castrezana S."/>
            <person name="Celniker S.E."/>
            <person name="Chang J.L."/>
            <person name="Chapple C."/>
            <person name="Chatterji S."/>
            <person name="Chinwalla A."/>
            <person name="Civetta A."/>
            <person name="Clifton S.W."/>
            <person name="Comeron J.M."/>
            <person name="Costello J.C."/>
            <person name="Coyne J.A."/>
            <person name="Daub J."/>
            <person name="David R.G."/>
            <person name="Delcher A.L."/>
            <person name="Delehaunty K."/>
            <person name="Do C.B."/>
            <person name="Ebling H."/>
            <person name="Edwards K."/>
            <person name="Eickbush T."/>
            <person name="Evans J.D."/>
            <person name="Filipski A."/>
            <person name="Findeiss S."/>
            <person name="Freyhult E."/>
            <person name="Fulton L."/>
            <person name="Fulton R."/>
            <person name="Garcia A.C."/>
            <person name="Gardiner A."/>
            <person name="Garfield D.A."/>
            <person name="Garvin B.E."/>
            <person name="Gibson G."/>
            <person name="Gilbert D."/>
            <person name="Gnerre S."/>
            <person name="Godfrey J."/>
            <person name="Good R."/>
            <person name="Gotea V."/>
            <person name="Gravely B."/>
            <person name="Greenberg A.J."/>
            <person name="Griffiths-Jones S."/>
            <person name="Gross S."/>
            <person name="Guigo R."/>
            <person name="Gustafson E.A."/>
            <person name="Haerty W."/>
            <person name="Hahn M.W."/>
            <person name="Halligan D.L."/>
            <person name="Halpern A.L."/>
            <person name="Halter G.M."/>
            <person name="Han M.V."/>
            <person name="Heger A."/>
            <person name="Hillier L."/>
            <person name="Hinrichs A.S."/>
            <person name="Holmes I."/>
            <person name="Hoskins R.A."/>
            <person name="Hubisz M.J."/>
            <person name="Hultmark D."/>
            <person name="Huntley M.A."/>
            <person name="Jaffe D.B."/>
            <person name="Jagadeeshan S."/>
            <person name="Jeck W.R."/>
            <person name="Johnson J."/>
            <person name="Jones C.D."/>
            <person name="Jordan W.C."/>
            <person name="Karpen G.H."/>
            <person name="Kataoka E."/>
            <person name="Keightley P.D."/>
            <person name="Kheradpour P."/>
            <person name="Kirkness E.F."/>
            <person name="Koerich L.B."/>
            <person name="Kristiansen K."/>
            <person name="Kudrna D."/>
            <person name="Kulathinal R.J."/>
            <person name="Kumar S."/>
            <person name="Kwok R."/>
            <person name="Lander E."/>
            <person name="Langley C.H."/>
            <person name="Lapoint R."/>
            <person name="Lazzaro B.P."/>
            <person name="Lee S.J."/>
            <person name="Levesque L."/>
            <person name="Li R."/>
            <person name="Lin C.F."/>
            <person name="Lin M.F."/>
            <person name="Lindblad-Toh K."/>
            <person name="Llopart A."/>
            <person name="Long M."/>
            <person name="Low L."/>
            <person name="Lozovsky E."/>
            <person name="Lu J."/>
            <person name="Luo M."/>
            <person name="Machado C.A."/>
            <person name="Makalowski W."/>
            <person name="Marzo M."/>
            <person name="Matsuda M."/>
            <person name="Matzkin L."/>
            <person name="McAllister B."/>
            <person name="McBride C.S."/>
            <person name="McKernan B."/>
            <person name="McKernan K."/>
            <person name="Mendez-Lago M."/>
            <person name="Minx P."/>
            <person name="Mollenhauer M.U."/>
            <person name="Montooth K."/>
            <person name="Mount S.M."/>
            <person name="Mu X."/>
            <person name="Myers E."/>
            <person name="Negre B."/>
            <person name="Newfeld S."/>
            <person name="Nielsen R."/>
            <person name="Noor M.A."/>
            <person name="O'Grady P."/>
            <person name="Pachter L."/>
            <person name="Papaceit M."/>
            <person name="Parisi M.J."/>
            <person name="Parisi M."/>
            <person name="Parts L."/>
            <person name="Pedersen J.S."/>
            <person name="Pesole G."/>
            <person name="Phillippy A.M."/>
            <person name="Ponting C.P."/>
            <person name="Pop M."/>
            <person name="Porcelli D."/>
            <person name="Powell J.R."/>
            <person name="Prohaska S."/>
            <person name="Pruitt K."/>
            <person name="Puig M."/>
            <person name="Quesneville H."/>
            <person name="Ram K.R."/>
            <person name="Rand D."/>
            <person name="Rasmussen M.D."/>
            <person name="Reed L.K."/>
            <person name="Reenan R."/>
            <person name="Reily A."/>
            <person name="Remington K.A."/>
            <person name="Rieger T.T."/>
            <person name="Ritchie M.G."/>
            <person name="Robin C."/>
            <person name="Rogers Y.H."/>
            <person name="Rohde C."/>
            <person name="Rozas J."/>
            <person name="Rubenfield M.J."/>
            <person name="Ruiz A."/>
            <person name="Russo S."/>
            <person name="Salzberg S.L."/>
            <person name="Sanchez-Gracia A."/>
            <person name="Saranga D.J."/>
            <person name="Sato H."/>
            <person name="Schaeffer S.W."/>
            <person name="Schatz M.C."/>
            <person name="Schlenke T."/>
            <person name="Schwartz R."/>
            <person name="Segarra C."/>
            <person name="Singh R.S."/>
            <person name="Sirot L."/>
            <person name="Sirota M."/>
            <person name="Sisneros N.B."/>
            <person name="Smith C.D."/>
            <person name="Smith T.F."/>
            <person name="Spieth J."/>
            <person name="Stage D.E."/>
            <person name="Stark A."/>
            <person name="Stephan W."/>
            <person name="Strausberg R.L."/>
            <person name="Strempel S."/>
            <person name="Sturgill D."/>
            <person name="Sutton G."/>
            <person name="Sutton G.G."/>
            <person name="Tao W."/>
            <person name="Teichmann S."/>
            <person name="Tobari Y.N."/>
            <person name="Tomimura Y."/>
            <person name="Tsolas J.M."/>
            <person name="Valente V.L."/>
            <person name="Venter E."/>
            <person name="Venter J.C."/>
            <person name="Vicario S."/>
            <person name="Vieira F.G."/>
            <person name="Vilella A.J."/>
            <person name="Villasante A."/>
            <person name="Walenz B."/>
            <person name="Wang J."/>
            <person name="Wasserman M."/>
            <person name="Watts T."/>
            <person name="Wilson D."/>
            <person name="Wilson R.K."/>
            <person name="Wing R.A."/>
            <person name="Wolfner M.F."/>
            <person name="Wong A."/>
            <person name="Wong G.K."/>
            <person name="Wu C.I."/>
            <person name="Wu G."/>
            <person name="Yamamoto D."/>
            <person name="Yang H.P."/>
            <person name="Yang S.P."/>
            <person name="Yorke J.A."/>
            <person name="Yoshida K."/>
            <person name="Zdobnov E."/>
            <person name="Zhang P."/>
            <person name="Zhang Y."/>
            <person name="Zimin A.V."/>
            <person name="Baldwin J."/>
            <person name="Abdouelleil A."/>
            <person name="Abdulkadir J."/>
            <person name="Abebe A."/>
            <person name="Abera B."/>
            <person name="Abreu J."/>
            <person name="Acer S.C."/>
            <person name="Aftuck L."/>
            <person name="Alexander A."/>
            <person name="An P."/>
            <person name="Anderson E."/>
            <person name="Anderson S."/>
            <person name="Arachi H."/>
            <person name="Azer M."/>
            <person name="Bachantsang P."/>
            <person name="Barry A."/>
            <person name="Bayul T."/>
            <person name="Berlin A."/>
            <person name="Bessette D."/>
            <person name="Bloom T."/>
            <person name="Blye J."/>
            <person name="Boguslavskiy L."/>
            <person name="Bonnet C."/>
            <person name="Boukhgalter B."/>
            <person name="Bourzgui I."/>
            <person name="Brown A."/>
            <person name="Cahill P."/>
            <person name="Channer S."/>
            <person name="Cheshatsang Y."/>
            <person name="Chuda L."/>
            <person name="Citroen M."/>
            <person name="Collymore A."/>
            <person name="Cooke P."/>
            <person name="Costello M."/>
            <person name="D'Aco K."/>
            <person name="Daza R."/>
            <person name="De Haan G."/>
            <person name="DeGray S."/>
            <person name="DeMaso C."/>
            <person name="Dhargay N."/>
            <person name="Dooley K."/>
            <person name="Dooley E."/>
            <person name="Doricent M."/>
            <person name="Dorje P."/>
            <person name="Dorjee K."/>
            <person name="Dupes A."/>
            <person name="Elong R."/>
            <person name="Falk J."/>
            <person name="Farina A."/>
            <person name="Faro S."/>
            <person name="Ferguson D."/>
            <person name="Fisher S."/>
            <person name="Foley C.D."/>
            <person name="Franke A."/>
            <person name="Friedrich D."/>
            <person name="Gadbois L."/>
            <person name="Gearin G."/>
            <person name="Gearin C.R."/>
            <person name="Giannoukos G."/>
            <person name="Goode T."/>
            <person name="Graham J."/>
            <person name="Grandbois E."/>
            <person name="Grewal S."/>
            <person name="Gyaltsen K."/>
            <person name="Hafez N."/>
            <person name="Hagos B."/>
            <person name="Hall J."/>
            <person name="Henson C."/>
            <person name="Hollinger A."/>
            <person name="Honan T."/>
            <person name="Huard M.D."/>
            <person name="Hughes L."/>
            <person name="Hurhula B."/>
            <person name="Husby M.E."/>
            <person name="Kamat A."/>
            <person name="Kanga B."/>
            <person name="Kashin S."/>
            <person name="Khazanovich D."/>
            <person name="Kisner P."/>
            <person name="Lance K."/>
            <person name="Lara M."/>
            <person name="Lee W."/>
            <person name="Lennon N."/>
            <person name="Letendre F."/>
            <person name="LeVine R."/>
            <person name="Lipovsky A."/>
            <person name="Liu X."/>
            <person name="Liu J."/>
            <person name="Liu S."/>
            <person name="Lokyitsang T."/>
            <person name="Lokyitsang Y."/>
            <person name="Lubonja R."/>
            <person name="Lui A."/>
            <person name="MacDonald P."/>
            <person name="Magnisalis V."/>
            <person name="Maru K."/>
            <person name="Matthews C."/>
            <person name="McCusker W."/>
            <person name="McDonough S."/>
            <person name="Mehta T."/>
            <person name="Meldrim J."/>
            <person name="Meneus L."/>
            <person name="Mihai O."/>
            <person name="Mihalev A."/>
            <person name="Mihova T."/>
            <person name="Mittelman R."/>
            <person name="Mlenga V."/>
            <person name="Montmayeur A."/>
            <person name="Mulrain L."/>
            <person name="Navidi A."/>
            <person name="Naylor J."/>
            <person name="Negash T."/>
            <person name="Nguyen T."/>
            <person name="Nguyen N."/>
            <person name="Nicol R."/>
            <person name="Norbu C."/>
            <person name="Norbu N."/>
            <person name="Novod N."/>
            <person name="O'Neill B."/>
            <person name="Osman S."/>
            <person name="Markiewicz E."/>
            <person name="Oyono O.L."/>
            <person name="Patti C."/>
            <person name="Phunkhang P."/>
            <person name="Pierre F."/>
            <person name="Priest M."/>
            <person name="Raghuraman S."/>
            <person name="Rege F."/>
            <person name="Reyes R."/>
            <person name="Rise C."/>
            <person name="Rogov P."/>
            <person name="Ross K."/>
            <person name="Ryan E."/>
            <person name="Settipalli S."/>
            <person name="Shea T."/>
            <person name="Sherpa N."/>
            <person name="Shi L."/>
            <person name="Shih D."/>
            <person name="Sparrow T."/>
            <person name="Spaulding J."/>
            <person name="Stalker J."/>
            <person name="Stange-Thomann N."/>
            <person name="Stavropoulos S."/>
            <person name="Stone C."/>
            <person name="Strader C."/>
            <person name="Tesfaye S."/>
            <person name="Thomson T."/>
            <person name="Thoulutsang Y."/>
            <person name="Thoulutsang D."/>
            <person name="Topham K."/>
            <person name="Topping I."/>
            <person name="Tsamla T."/>
            <person name="Vassiliev H."/>
            <person name="Vo A."/>
            <person name="Wangchuk T."/>
            <person name="Wangdi T."/>
            <person name="Weiand M."/>
            <person name="Wilkinson J."/>
            <person name="Wilson A."/>
            <person name="Yadav S."/>
            <person name="Young G."/>
            <person name="Yu Q."/>
            <person name="Zembek L."/>
            <person name="Zhong D."/>
            <person name="Zimmer A."/>
            <person name="Zwirko Z."/>
            <person name="Jaffe D.B."/>
            <person name="Alvarez P."/>
            <person name="Brockman W."/>
            <person name="Butler J."/>
            <person name="Chin C."/>
            <person name="Gnerre S."/>
            <person name="Grabherr M."/>
            <person name="Kleber M."/>
            <person name="Mauceli E."/>
            <person name="MacCallum I."/>
        </authorList>
    </citation>
    <scope>NUCLEOTIDE SEQUENCE [LARGE SCALE GENOMIC DNA]</scope>
    <source>
        <strain evidence="3">Tucson 15010-1051.87</strain>
    </source>
</reference>
<dbReference type="OMA" id="PYAIHIT"/>
<dbReference type="HOGENOM" id="CLU_010718_2_0_1"/>
<dbReference type="Proteomes" id="UP000008792">
    <property type="component" value="Unassembled WGS sequence"/>
</dbReference>
<evidence type="ECO:0000313" key="2">
    <source>
        <dbReference type="EMBL" id="EDW61400.1"/>
    </source>
</evidence>
<dbReference type="InterPro" id="IPR011009">
    <property type="entry name" value="Kinase-like_dom_sf"/>
</dbReference>
<dbReference type="InterPro" id="IPR015897">
    <property type="entry name" value="CHK_kinase-like"/>
</dbReference>
<dbReference type="PhylomeDB" id="B4LIP7"/>
<accession>B4LIP7</accession>
<dbReference type="OrthoDB" id="191037at2759"/>
<dbReference type="AlphaFoldDB" id="B4LIP7"/>
<feature type="domain" description="CHK kinase-like" evidence="1">
    <location>
        <begin position="138"/>
        <end position="338"/>
    </location>
</feature>
<dbReference type="EMBL" id="CH940648">
    <property type="protein sequence ID" value="EDW61400.1"/>
    <property type="molecule type" value="Genomic_DNA"/>
</dbReference>
<dbReference type="PANTHER" id="PTHR11012:SF8">
    <property type="entry name" value="JUVENILE HORMONE-INDUCIBLE PROTEIN 26"/>
    <property type="match status" value="1"/>
</dbReference>
<dbReference type="STRING" id="7244.B4LIP7"/>
<name>B4LIP7_DROVI</name>
<dbReference type="SUPFAM" id="SSF56112">
    <property type="entry name" value="Protein kinase-like (PK-like)"/>
    <property type="match status" value="1"/>
</dbReference>
<dbReference type="KEGG" id="dvi:6626508"/>
<keyword evidence="3" id="KW-1185">Reference proteome</keyword>
<organism evidence="2 3">
    <name type="scientific">Drosophila virilis</name>
    <name type="common">Fruit fly</name>
    <dbReference type="NCBI Taxonomy" id="7244"/>
    <lineage>
        <taxon>Eukaryota</taxon>
        <taxon>Metazoa</taxon>
        <taxon>Ecdysozoa</taxon>
        <taxon>Arthropoda</taxon>
        <taxon>Hexapoda</taxon>
        <taxon>Insecta</taxon>
        <taxon>Pterygota</taxon>
        <taxon>Neoptera</taxon>
        <taxon>Endopterygota</taxon>
        <taxon>Diptera</taxon>
        <taxon>Brachycera</taxon>
        <taxon>Muscomorpha</taxon>
        <taxon>Ephydroidea</taxon>
        <taxon>Drosophilidae</taxon>
        <taxon>Drosophila</taxon>
    </lineage>
</organism>
<evidence type="ECO:0000259" key="1">
    <source>
        <dbReference type="SMART" id="SM00587"/>
    </source>
</evidence>
<dbReference type="Pfam" id="PF02958">
    <property type="entry name" value="EcKL"/>
    <property type="match status" value="1"/>
</dbReference>
<dbReference type="SMART" id="SM00587">
    <property type="entry name" value="CHK"/>
    <property type="match status" value="1"/>
</dbReference>
<keyword evidence="2" id="KW-0808">Transferase</keyword>
<dbReference type="PANTHER" id="PTHR11012">
    <property type="entry name" value="PROTEIN KINASE-LIKE DOMAIN-CONTAINING"/>
    <property type="match status" value="1"/>
</dbReference>
<dbReference type="Gene3D" id="3.90.1200.10">
    <property type="match status" value="1"/>
</dbReference>
<sequence length="453" mass="52847">MSLIVENEIKWLTTSVLPQILRSGRLLENYSESLAETFQVESIDINVIGADEAYMLTICYKAHIKFQYAGQQHQRRLVIKKTPKILPKVYDSVQFDDLFSNEVGFYVEILPLLQKLSNGRFAAPKYYHSEIKPNSALLILGDFAEDGWRMTKDRFGLSLEHARIAVKYLGKFHGYGYAMKHNHKERFQELTSRLREGRYAKESLNHEWELKHKASLKRAERVVATYQPQVDKEFVRKFQLLLYSYIGYGRQRVAPREPLAVICHGDYLRNNVAYKYATDNSGTPLDIMMFDYQTMRLSSPMMDLCVFLALSLLAEVRYNNFDTLFDDYCNALFESYRKHSSISLPAYLNRDDLMKEYIRILPYAVHITCYFLFSLVEPPTVSAEEMFNTELSDLEIVQTALKQGGELVDREIAHQIKELYELSQLHKVQIDEDIDTSDWIKDACKFITETNWI</sequence>
<proteinExistence type="predicted"/>